<dbReference type="Gene3D" id="2.60.40.1760">
    <property type="entry name" value="glycosyl hydrolase (family 31)"/>
    <property type="match status" value="1"/>
</dbReference>
<dbReference type="Pfam" id="PF13802">
    <property type="entry name" value="Gal_mutarotas_2"/>
    <property type="match status" value="1"/>
</dbReference>
<comment type="caution">
    <text evidence="3">The sequence shown here is derived from an EMBL/GenBank/DDBJ whole genome shotgun (WGS) entry which is preliminary data.</text>
</comment>
<evidence type="ECO:0000259" key="2">
    <source>
        <dbReference type="Pfam" id="PF13802"/>
    </source>
</evidence>
<keyword evidence="4" id="KW-1185">Reference proteome</keyword>
<proteinExistence type="predicted"/>
<dbReference type="EMBL" id="JABBWK010000076">
    <property type="protein sequence ID" value="KAG1894696.1"/>
    <property type="molecule type" value="Genomic_DNA"/>
</dbReference>
<dbReference type="InterPro" id="IPR025887">
    <property type="entry name" value="Glyco_hydro_31_N_dom"/>
</dbReference>
<sequence>MDRHKTQRPRISIPRHNLPQPRPRLLRNPKHATDLSLPSTIGPTSRYTGPFRLYNADIFGYPLDSPTSLYGSISLMHAHFATPTVAIFNAIASETWIELE</sequence>
<feature type="region of interest" description="Disordered" evidence="1">
    <location>
        <begin position="1"/>
        <end position="41"/>
    </location>
</feature>
<protein>
    <recommendedName>
        <fullName evidence="2">Glycoside hydrolase family 31 N-terminal domain-containing protein</fullName>
    </recommendedName>
</protein>
<feature type="domain" description="Glycoside hydrolase family 31 N-terminal" evidence="2">
    <location>
        <begin position="29"/>
        <end position="98"/>
    </location>
</feature>
<evidence type="ECO:0000313" key="4">
    <source>
        <dbReference type="Proteomes" id="UP001195769"/>
    </source>
</evidence>
<reference evidence="3" key="1">
    <citation type="journal article" date="2020" name="New Phytol.">
        <title>Comparative genomics reveals dynamic genome evolution in host specialist ectomycorrhizal fungi.</title>
        <authorList>
            <person name="Lofgren L.A."/>
            <person name="Nguyen N.H."/>
            <person name="Vilgalys R."/>
            <person name="Ruytinx J."/>
            <person name="Liao H.L."/>
            <person name="Branco S."/>
            <person name="Kuo A."/>
            <person name="LaButti K."/>
            <person name="Lipzen A."/>
            <person name="Andreopoulos W."/>
            <person name="Pangilinan J."/>
            <person name="Riley R."/>
            <person name="Hundley H."/>
            <person name="Na H."/>
            <person name="Barry K."/>
            <person name="Grigoriev I.V."/>
            <person name="Stajich J.E."/>
            <person name="Kennedy P.G."/>
        </authorList>
    </citation>
    <scope>NUCLEOTIDE SEQUENCE</scope>
    <source>
        <strain evidence="3">FC203</strain>
    </source>
</reference>
<gene>
    <name evidence="3" type="ORF">F5891DRAFT_1195004</name>
</gene>
<evidence type="ECO:0000313" key="3">
    <source>
        <dbReference type="EMBL" id="KAG1894696.1"/>
    </source>
</evidence>
<dbReference type="AlphaFoldDB" id="A0AAD4DVB3"/>
<dbReference type="RefSeq" id="XP_041220272.1">
    <property type="nucleotide sequence ID" value="XM_041368036.1"/>
</dbReference>
<dbReference type="GeneID" id="64662334"/>
<evidence type="ECO:0000256" key="1">
    <source>
        <dbReference type="SAM" id="MobiDB-lite"/>
    </source>
</evidence>
<dbReference type="Proteomes" id="UP001195769">
    <property type="component" value="Unassembled WGS sequence"/>
</dbReference>
<accession>A0AAD4DVB3</accession>
<organism evidence="3 4">
    <name type="scientific">Suillus fuscotomentosus</name>
    <dbReference type="NCBI Taxonomy" id="1912939"/>
    <lineage>
        <taxon>Eukaryota</taxon>
        <taxon>Fungi</taxon>
        <taxon>Dikarya</taxon>
        <taxon>Basidiomycota</taxon>
        <taxon>Agaricomycotina</taxon>
        <taxon>Agaricomycetes</taxon>
        <taxon>Agaricomycetidae</taxon>
        <taxon>Boletales</taxon>
        <taxon>Suillineae</taxon>
        <taxon>Suillaceae</taxon>
        <taxon>Suillus</taxon>
    </lineage>
</organism>
<name>A0AAD4DVB3_9AGAM</name>